<dbReference type="Gene3D" id="3.30.1950.10">
    <property type="entry name" value="wza like domain"/>
    <property type="match status" value="1"/>
</dbReference>
<evidence type="ECO:0000313" key="5">
    <source>
        <dbReference type="EMBL" id="TMI79645.1"/>
    </source>
</evidence>
<evidence type="ECO:0000259" key="3">
    <source>
        <dbReference type="Pfam" id="PF02563"/>
    </source>
</evidence>
<keyword evidence="1" id="KW-0732">Signal</keyword>
<evidence type="ECO:0000313" key="6">
    <source>
        <dbReference type="Proteomes" id="UP000320048"/>
    </source>
</evidence>
<gene>
    <name evidence="5" type="ORF">E6H04_10240</name>
</gene>
<reference evidence="5 6" key="1">
    <citation type="journal article" date="2019" name="Nat. Microbiol.">
        <title>Mediterranean grassland soil C-N compound turnover is dependent on rainfall and depth, and is mediated by genomically divergent microorganisms.</title>
        <authorList>
            <person name="Diamond S."/>
            <person name="Andeer P.F."/>
            <person name="Li Z."/>
            <person name="Crits-Christoph A."/>
            <person name="Burstein D."/>
            <person name="Anantharaman K."/>
            <person name="Lane K.R."/>
            <person name="Thomas B.C."/>
            <person name="Pan C."/>
            <person name="Northen T.R."/>
            <person name="Banfield J.F."/>
        </authorList>
    </citation>
    <scope>NUCLEOTIDE SEQUENCE [LARGE SCALE GENOMIC DNA]</scope>
    <source>
        <strain evidence="5">NP_7</strain>
    </source>
</reference>
<dbReference type="InterPro" id="IPR003715">
    <property type="entry name" value="Poly_export_N"/>
</dbReference>
<keyword evidence="2" id="KW-0472">Membrane</keyword>
<comment type="caution">
    <text evidence="5">The sequence shown here is derived from an EMBL/GenBank/DDBJ whole genome shotgun (WGS) entry which is preliminary data.</text>
</comment>
<organism evidence="5 6">
    <name type="scientific">Candidatus Segetimicrobium genomatis</name>
    <dbReference type="NCBI Taxonomy" id="2569760"/>
    <lineage>
        <taxon>Bacteria</taxon>
        <taxon>Bacillati</taxon>
        <taxon>Candidatus Sysuimicrobiota</taxon>
        <taxon>Candidatus Sysuimicrobiia</taxon>
        <taxon>Candidatus Sysuimicrobiales</taxon>
        <taxon>Candidatus Segetimicrobiaceae</taxon>
        <taxon>Candidatus Segetimicrobium</taxon>
    </lineage>
</organism>
<evidence type="ECO:0008006" key="7">
    <source>
        <dbReference type="Google" id="ProtNLM"/>
    </source>
</evidence>
<name>A0A537J808_9BACT</name>
<dbReference type="Pfam" id="PF02563">
    <property type="entry name" value="Poly_export"/>
    <property type="match status" value="1"/>
</dbReference>
<sequence>MRNGLKRSHRYVATGILVASLLIGSLNGTAVSQPPAGYLLGPGDLLEISVWGYPDLTRQGVVGPDGEIALPLIGMIRTAGVSVERLTALIAKAYAEFIIDPHVVVTIKEYRKLHVSVLGQVAHPGSYDLPLGTRLLDLVAAGGGPTEAAALGEAQLLRPGLPAVRVDLTRAMAGEPEVNAPLAGGETLVVPEDLTSFVTVQGEVVRPGRYRLKGAMRVLDALMIAGGLTERASVTQASLARASGKTEPLLLEGLLLHQEMDRNIPLTPGDVLFIPEEVDNKIYVIGDVRNPGVFPVKGHVTLLQAIAMAGGPEQRGPGTAASAFVVRRNGNTPQEVTAGPARVTALPNGHALITADLKAITRDPSRDIPVQPGDVLVLPMTGVGAFQVIASVLAGVAYIFK</sequence>
<dbReference type="Gene3D" id="3.10.560.10">
    <property type="entry name" value="Outer membrane lipoprotein wza domain like"/>
    <property type="match status" value="2"/>
</dbReference>
<dbReference type="PANTHER" id="PTHR33619">
    <property type="entry name" value="POLYSACCHARIDE EXPORT PROTEIN GFCE-RELATED"/>
    <property type="match status" value="1"/>
</dbReference>
<dbReference type="Pfam" id="PF10531">
    <property type="entry name" value="SLBB"/>
    <property type="match status" value="3"/>
</dbReference>
<keyword evidence="2" id="KW-0812">Transmembrane</keyword>
<dbReference type="PANTHER" id="PTHR33619:SF3">
    <property type="entry name" value="POLYSACCHARIDE EXPORT PROTEIN GFCE-RELATED"/>
    <property type="match status" value="1"/>
</dbReference>
<protein>
    <recommendedName>
        <fullName evidence="7">Polysaccharide export protein</fullName>
    </recommendedName>
</protein>
<dbReference type="InterPro" id="IPR049712">
    <property type="entry name" value="Poly_export"/>
</dbReference>
<proteinExistence type="predicted"/>
<keyword evidence="2" id="KW-1133">Transmembrane helix</keyword>
<accession>A0A537J808</accession>
<evidence type="ECO:0000259" key="4">
    <source>
        <dbReference type="Pfam" id="PF10531"/>
    </source>
</evidence>
<dbReference type="GO" id="GO:0015159">
    <property type="term" value="F:polysaccharide transmembrane transporter activity"/>
    <property type="evidence" value="ECO:0007669"/>
    <property type="project" value="InterPro"/>
</dbReference>
<feature type="domain" description="Soluble ligand binding" evidence="4">
    <location>
        <begin position="198"/>
        <end position="246"/>
    </location>
</feature>
<dbReference type="Proteomes" id="UP000320048">
    <property type="component" value="Unassembled WGS sequence"/>
</dbReference>
<evidence type="ECO:0000256" key="1">
    <source>
        <dbReference type="ARBA" id="ARBA00022729"/>
    </source>
</evidence>
<dbReference type="InterPro" id="IPR019554">
    <property type="entry name" value="Soluble_ligand-bd"/>
</dbReference>
<dbReference type="AlphaFoldDB" id="A0A537J808"/>
<feature type="domain" description="Soluble ligand binding" evidence="4">
    <location>
        <begin position="115"/>
        <end position="159"/>
    </location>
</feature>
<feature type="domain" description="Soluble ligand binding" evidence="4">
    <location>
        <begin position="281"/>
        <end position="327"/>
    </location>
</feature>
<feature type="transmembrane region" description="Helical" evidence="2">
    <location>
        <begin position="376"/>
        <end position="400"/>
    </location>
</feature>
<feature type="domain" description="Polysaccharide export protein N-terminal" evidence="3">
    <location>
        <begin position="33"/>
        <end position="108"/>
    </location>
</feature>
<dbReference type="EMBL" id="VBAO01000269">
    <property type="protein sequence ID" value="TMI79645.1"/>
    <property type="molecule type" value="Genomic_DNA"/>
</dbReference>
<evidence type="ECO:0000256" key="2">
    <source>
        <dbReference type="SAM" id="Phobius"/>
    </source>
</evidence>